<keyword evidence="3" id="KW-1185">Reference proteome</keyword>
<reference evidence="2" key="1">
    <citation type="submission" date="2020-01" db="EMBL/GenBank/DDBJ databases">
        <title>Genome sequence of Kobresia littledalei, the first chromosome-level genome in the family Cyperaceae.</title>
        <authorList>
            <person name="Qu G."/>
        </authorList>
    </citation>
    <scope>NUCLEOTIDE SEQUENCE</scope>
    <source>
        <strain evidence="2">C.B.Clarke</strain>
        <tissue evidence="2">Leaf</tissue>
    </source>
</reference>
<dbReference type="EMBL" id="SWLB01000001">
    <property type="protein sequence ID" value="KAF3341717.1"/>
    <property type="molecule type" value="Genomic_DNA"/>
</dbReference>
<dbReference type="Proteomes" id="UP000623129">
    <property type="component" value="Unassembled WGS sequence"/>
</dbReference>
<evidence type="ECO:0000256" key="1">
    <source>
        <dbReference type="SAM" id="MobiDB-lite"/>
    </source>
</evidence>
<name>A0A833RJB9_9POAL</name>
<dbReference type="GO" id="GO:0032196">
    <property type="term" value="P:transposition"/>
    <property type="evidence" value="ECO:0007669"/>
    <property type="project" value="InterPro"/>
</dbReference>
<dbReference type="OrthoDB" id="1705129at2759"/>
<evidence type="ECO:0000313" key="2">
    <source>
        <dbReference type="EMBL" id="KAF3341717.1"/>
    </source>
</evidence>
<dbReference type="AlphaFoldDB" id="A0A833RJB9"/>
<dbReference type="InterPro" id="IPR004252">
    <property type="entry name" value="Probable_transposase_24"/>
</dbReference>
<proteinExistence type="predicted"/>
<dbReference type="Pfam" id="PF03004">
    <property type="entry name" value="Transposase_24"/>
    <property type="match status" value="1"/>
</dbReference>
<evidence type="ECO:0000313" key="3">
    <source>
        <dbReference type="Proteomes" id="UP000623129"/>
    </source>
</evidence>
<organism evidence="2 3">
    <name type="scientific">Carex littledalei</name>
    <dbReference type="NCBI Taxonomy" id="544730"/>
    <lineage>
        <taxon>Eukaryota</taxon>
        <taxon>Viridiplantae</taxon>
        <taxon>Streptophyta</taxon>
        <taxon>Embryophyta</taxon>
        <taxon>Tracheophyta</taxon>
        <taxon>Spermatophyta</taxon>
        <taxon>Magnoliopsida</taxon>
        <taxon>Liliopsida</taxon>
        <taxon>Poales</taxon>
        <taxon>Cyperaceae</taxon>
        <taxon>Cyperoideae</taxon>
        <taxon>Cariceae</taxon>
        <taxon>Carex</taxon>
        <taxon>Carex subgen. Euthyceras</taxon>
    </lineage>
</organism>
<dbReference type="InterPro" id="IPR039266">
    <property type="entry name" value="EN-1/SPM"/>
</dbReference>
<protein>
    <submittedName>
        <fullName evidence="2">Uncharacterized protein</fullName>
    </submittedName>
</protein>
<comment type="caution">
    <text evidence="2">The sequence shown here is derived from an EMBL/GenBank/DDBJ whole genome shotgun (WGS) entry which is preliminary data.</text>
</comment>
<dbReference type="PANTHER" id="PTHR33157">
    <property type="entry name" value="AUTONOMOUS TRANSPOSABLE ELEMENT EN-1 MOSAIC PROTEIN-RELATED"/>
    <property type="match status" value="1"/>
</dbReference>
<gene>
    <name evidence="2" type="ORF">FCM35_KLT00355</name>
</gene>
<accession>A0A833RJB9</accession>
<feature type="compositionally biased region" description="Polar residues" evidence="1">
    <location>
        <begin position="245"/>
        <end position="257"/>
    </location>
</feature>
<dbReference type="PANTHER" id="PTHR33157:SF12">
    <property type="entry name" value="TRANSPOSASE TNP1_EN_SPM-LIKE DOMAIN-CONTAINING PROTEIN"/>
    <property type="match status" value="1"/>
</dbReference>
<feature type="region of interest" description="Disordered" evidence="1">
    <location>
        <begin position="245"/>
        <end position="264"/>
    </location>
</feature>
<sequence>MEYVSFFLKEKFRYRDGEDVQRCREVLEAIAAKRYSGELHEARNNCIKKFGRNIPAWKKSVPHWCLTHAYWHGLCDIFDTDEWQEVSKQNHDNRTTSGLTVSHYAGCASAHQHFGKLKNLKNGEDPTMRELYIHLHCRRDKGKSPIETHLEAVKARQSGPAEITDDNGVMDPNTEEISRVTEELDVNCLQFPNTRIKAVYEKVNDMMAEEAHADMDETTMFMSAAGGASHGRVVGFGSMVDGKAQTATNRSRPNHTASSVTVSGVTTNGVQASFSRTEVQSLLDISDRRQAEDRAEMKRELASYQMYINQLFSMFETQGPNPLVQGNISGTQQGATGNLPNFQGQGPTQPTQEVASHMQTGNSRGNASPIQPNQGFQALLNQANAGIDEVPTNEAAMGQWCGDSAYNGNHPF</sequence>